<name>A0A0V7ZK00_9CYAN</name>
<dbReference type="Pfam" id="PF05860">
    <property type="entry name" value="TPS"/>
    <property type="match status" value="1"/>
</dbReference>
<protein>
    <recommendedName>
        <fullName evidence="1">Filamentous haemagglutinin FhaB/tRNA nuclease CdiA-like TPS domain-containing protein</fullName>
    </recommendedName>
</protein>
<sequence>MVNISISRISPFNSIQGKIHWLTAIISLVCCSLPIYSERAIADIVADDTLQNHTVVSTPNVNLLEITGGTRPENGGNLFHSFTNFSLQSNETARFIHESGIQNIITRITGGSLSNIDGTIQTLIDGTTDNRGSANFFLINPSGIIFGENAKLDIGGSFFAGTAESIKFADGSFYSAVNSQGTLLLTVDVPVGLQYGSDSGDITVRGPGSNISFDFDTFSTDRSDRTLGLQVLPGKTLALVGGNVILSGGNLTAEQGRVELGSVRGEGLVNLISTTSGWNLEYEQVNNFQDINLTAAASVDVSGNGGGEVQVIGRNISLTDGSAILANTAGDSTGGMLSIKATEALEVVGFSFELPLSTNISADVEFEATGNAGEIQIDAKSLIVDGGGQIGSGTFGTGNGGRIRVKAEDIELNFGGPFGPSGLFTNAAFGTGNGGEIFIETNRLLVNEGATISSGNSLNSDGHAGNLSIKAQDIQLVGAAFGQFPSGLSASGSSPTGNGGKIKLETNTLKLIDGGQIDTSTSGLGNAGGLEIQANQIEVSGVSSAGLPSGIFANVQAGADGNGGLISLQTESLSLFDGGQVDTSTSGLGNAGGLEIQANQIEVSGVSSAGLPSGIFANVQEGADGNGGLIKIATESLRLFAGGQIDTSTFGSGNGGTLEIEASEIEANGFTNNFPSGLFSTTNFGRGGSLSIDTNTLSLSGGAQISSTTFANGDAGSLNIQAQKVELSGFVNEVGSSGLFSAAIVGTGNGGQLNLVTDKLNVLDGATISVSNFSSRNPDITPGTGNAGNLNIQAAEIFLNNDGSLRAEVNAGDRGNIFLDTDLLFMRRGSNITVNAIGTANGGNIIINSPIIVGLENSDIVANAVTGDGGNINITTQGIFGLEFRDRLTPENDITASSEFGVNGTVDINNLDIDPNSGLVELPTSIQSSQEIATVCSSKFGSSFAVTGRGGMQQNPTQQVNANRVWSDIRDLPAYQKQTNNIVRVNDREVNQSSAIIEASGWIRNSQGDIEFVAFNPNSPNLVSPVAVNCSN</sequence>
<dbReference type="SMART" id="SM00912">
    <property type="entry name" value="Haemagg_act"/>
    <property type="match status" value="1"/>
</dbReference>
<feature type="domain" description="Filamentous haemagglutinin FhaB/tRNA nuclease CdiA-like TPS" evidence="1">
    <location>
        <begin position="46"/>
        <end position="169"/>
    </location>
</feature>
<dbReference type="InterPro" id="IPR008638">
    <property type="entry name" value="FhaB/CdiA-like_TPS"/>
</dbReference>
<organism evidence="2 4">
    <name type="scientific">Mastigocoleus testarum BC008</name>
    <dbReference type="NCBI Taxonomy" id="371196"/>
    <lineage>
        <taxon>Bacteria</taxon>
        <taxon>Bacillati</taxon>
        <taxon>Cyanobacteriota</taxon>
        <taxon>Cyanophyceae</taxon>
        <taxon>Nostocales</taxon>
        <taxon>Hapalosiphonaceae</taxon>
        <taxon>Mastigocoleus</taxon>
    </lineage>
</organism>
<evidence type="ECO:0000313" key="2">
    <source>
        <dbReference type="EMBL" id="KST64932.1"/>
    </source>
</evidence>
<dbReference type="EMBL" id="LMTZ01000114">
    <property type="protein sequence ID" value="KST65019.1"/>
    <property type="molecule type" value="Genomic_DNA"/>
</dbReference>
<evidence type="ECO:0000313" key="4">
    <source>
        <dbReference type="Proteomes" id="UP000053372"/>
    </source>
</evidence>
<evidence type="ECO:0000259" key="1">
    <source>
        <dbReference type="SMART" id="SM00912"/>
    </source>
</evidence>
<accession>A0A0V7ZK00</accession>
<proteinExistence type="predicted"/>
<comment type="caution">
    <text evidence="2">The sequence shown here is derived from an EMBL/GenBank/DDBJ whole genome shotgun (WGS) entry which is preliminary data.</text>
</comment>
<dbReference type="Proteomes" id="UP000053372">
    <property type="component" value="Unassembled WGS sequence"/>
</dbReference>
<dbReference type="AlphaFoldDB" id="A0A0V7ZK00"/>
<dbReference type="NCBIfam" id="TIGR01901">
    <property type="entry name" value="adhes_NPXG"/>
    <property type="match status" value="1"/>
</dbReference>
<dbReference type="EMBL" id="LMTZ01000115">
    <property type="protein sequence ID" value="KST64932.1"/>
    <property type="molecule type" value="Genomic_DNA"/>
</dbReference>
<dbReference type="InterPro" id="IPR012334">
    <property type="entry name" value="Pectin_lyas_fold"/>
</dbReference>
<reference evidence="2 4" key="1">
    <citation type="journal article" date="2015" name="Genome Announc.">
        <title>Draft Genome of the Euendolithic (true boring) Cyanobacterium Mastigocoleus testarum strain BC008.</title>
        <authorList>
            <person name="Guida B.S."/>
            <person name="Garcia-Pichel F."/>
        </authorList>
    </citation>
    <scope>NUCLEOTIDE SEQUENCE [LARGE SCALE GENOMIC DNA]</scope>
    <source>
        <strain evidence="2 4">BC008</strain>
    </source>
</reference>
<dbReference type="SUPFAM" id="SSF51126">
    <property type="entry name" value="Pectin lyase-like"/>
    <property type="match status" value="4"/>
</dbReference>
<dbReference type="OrthoDB" id="474851at2"/>
<evidence type="ECO:0000313" key="3">
    <source>
        <dbReference type="EMBL" id="KST65019.1"/>
    </source>
</evidence>
<dbReference type="InterPro" id="IPR011050">
    <property type="entry name" value="Pectin_lyase_fold/virulence"/>
</dbReference>
<dbReference type="Gene3D" id="2.160.20.10">
    <property type="entry name" value="Single-stranded right-handed beta-helix, Pectin lyase-like"/>
    <property type="match status" value="2"/>
</dbReference>
<gene>
    <name evidence="2" type="ORF">BC008_19165</name>
    <name evidence="3" type="ORF">BC008_19650</name>
</gene>
<dbReference type="RefSeq" id="WP_058184109.1">
    <property type="nucleotide sequence ID" value="NZ_LMTZ01000114.1"/>
</dbReference>
<keyword evidence="4" id="KW-1185">Reference proteome</keyword>